<evidence type="ECO:0000256" key="1">
    <source>
        <dbReference type="SAM" id="MobiDB-lite"/>
    </source>
</evidence>
<evidence type="ECO:0000313" key="3">
    <source>
        <dbReference type="EMBL" id="CAE8741955.1"/>
    </source>
</evidence>
<name>A0A813LWZ6_POLGL</name>
<proteinExistence type="predicted"/>
<reference evidence="3" key="1">
    <citation type="submission" date="2021-02" db="EMBL/GenBank/DDBJ databases">
        <authorList>
            <person name="Dougan E. K."/>
            <person name="Rhodes N."/>
            <person name="Thang M."/>
            <person name="Chan C."/>
        </authorList>
    </citation>
    <scope>NUCLEOTIDE SEQUENCE</scope>
</reference>
<organism evidence="3 4">
    <name type="scientific">Polarella glacialis</name>
    <name type="common">Dinoflagellate</name>
    <dbReference type="NCBI Taxonomy" id="89957"/>
    <lineage>
        <taxon>Eukaryota</taxon>
        <taxon>Sar</taxon>
        <taxon>Alveolata</taxon>
        <taxon>Dinophyceae</taxon>
        <taxon>Suessiales</taxon>
        <taxon>Suessiaceae</taxon>
        <taxon>Polarella</taxon>
    </lineage>
</organism>
<feature type="region of interest" description="Disordered" evidence="1">
    <location>
        <begin position="1"/>
        <end position="102"/>
    </location>
</feature>
<comment type="caution">
    <text evidence="3">The sequence shown here is derived from an EMBL/GenBank/DDBJ whole genome shotgun (WGS) entry which is preliminary data.</text>
</comment>
<sequence length="102" mass="10678">MSLDRVMSSSAASLRGQGWSSGADATASALPSASGEAAASESKSDEAGDGKDDGKGKGKGKKGKLSVKDQTKIKRTKGQSGVDHNGLFWKPEAWMKMRQDFD</sequence>
<gene>
    <name evidence="2" type="ORF">PGLA1383_LOCUS8579</name>
    <name evidence="3" type="ORF">PGLA2088_LOCUS50746</name>
</gene>
<accession>A0A813LWZ6</accession>
<dbReference type="Proteomes" id="UP000654075">
    <property type="component" value="Unassembled WGS sequence"/>
</dbReference>
<evidence type="ECO:0000313" key="2">
    <source>
        <dbReference type="EMBL" id="CAE8589849.1"/>
    </source>
</evidence>
<dbReference type="AlphaFoldDB" id="A0A813LWZ6"/>
<feature type="compositionally biased region" description="Basic and acidic residues" evidence="1">
    <location>
        <begin position="93"/>
        <end position="102"/>
    </location>
</feature>
<evidence type="ECO:0000313" key="4">
    <source>
        <dbReference type="Proteomes" id="UP000626109"/>
    </source>
</evidence>
<feature type="compositionally biased region" description="Basic and acidic residues" evidence="1">
    <location>
        <begin position="42"/>
        <end position="56"/>
    </location>
</feature>
<dbReference type="EMBL" id="CAJNNW010037460">
    <property type="protein sequence ID" value="CAE8741955.1"/>
    <property type="molecule type" value="Genomic_DNA"/>
</dbReference>
<dbReference type="EMBL" id="CAJNNV010003922">
    <property type="protein sequence ID" value="CAE8589849.1"/>
    <property type="molecule type" value="Genomic_DNA"/>
</dbReference>
<feature type="compositionally biased region" description="Low complexity" evidence="1">
    <location>
        <begin position="27"/>
        <end position="41"/>
    </location>
</feature>
<evidence type="ECO:0000313" key="5">
    <source>
        <dbReference type="Proteomes" id="UP000654075"/>
    </source>
</evidence>
<keyword evidence="5" id="KW-1185">Reference proteome</keyword>
<protein>
    <submittedName>
        <fullName evidence="3">Uncharacterized protein</fullName>
    </submittedName>
</protein>
<dbReference type="OrthoDB" id="486220at2759"/>
<dbReference type="Proteomes" id="UP000626109">
    <property type="component" value="Unassembled WGS sequence"/>
</dbReference>